<dbReference type="Proteomes" id="UP001214094">
    <property type="component" value="Chromosome"/>
</dbReference>
<dbReference type="EMBL" id="CP121308">
    <property type="protein sequence ID" value="WFP89852.1"/>
    <property type="molecule type" value="Genomic_DNA"/>
</dbReference>
<proteinExistence type="predicted"/>
<protein>
    <submittedName>
        <fullName evidence="1">Uncharacterized protein</fullName>
    </submittedName>
</protein>
<gene>
    <name evidence="1" type="ORF">P4B07_14960</name>
</gene>
<organism evidence="1 2">
    <name type="scientific">Ensifer adhaerens</name>
    <name type="common">Sinorhizobium morelense</name>
    <dbReference type="NCBI Taxonomy" id="106592"/>
    <lineage>
        <taxon>Bacteria</taxon>
        <taxon>Pseudomonadati</taxon>
        <taxon>Pseudomonadota</taxon>
        <taxon>Alphaproteobacteria</taxon>
        <taxon>Hyphomicrobiales</taxon>
        <taxon>Rhizobiaceae</taxon>
        <taxon>Sinorhizobium/Ensifer group</taxon>
        <taxon>Ensifer</taxon>
    </lineage>
</organism>
<evidence type="ECO:0000313" key="1">
    <source>
        <dbReference type="EMBL" id="WFP89852.1"/>
    </source>
</evidence>
<reference evidence="1 2" key="1">
    <citation type="submission" date="2023-03" db="EMBL/GenBank/DDBJ databases">
        <title>Comparative genome and transcriptome analysis combination mining strategies for increasing vitamin B12 production of Ensifer adhaerens strain.</title>
        <authorList>
            <person name="Yongheng L."/>
        </authorList>
    </citation>
    <scope>NUCLEOTIDE SEQUENCE [LARGE SCALE GENOMIC DNA]</scope>
    <source>
        <strain evidence="1 2">Casida A-T305</strain>
    </source>
</reference>
<accession>A0ABY8HCM5</accession>
<evidence type="ECO:0000313" key="2">
    <source>
        <dbReference type="Proteomes" id="UP001214094"/>
    </source>
</evidence>
<keyword evidence="2" id="KW-1185">Reference proteome</keyword>
<dbReference type="RefSeq" id="WP_051659732.1">
    <property type="nucleotide sequence ID" value="NZ_CP121308.1"/>
</dbReference>
<sequence length="152" mass="16773">MSKSEAAPIYVMRQGDKLAGEMQMDRDAIAKFKAGDRVKVTLHTGRSPTRLRFYWQMLGKLVAGTDCAPNSEALHSVIKLDLGYATPVRLKNGMTVLVPGSIAFDRMTEEEFGNFLDRAIAWIGTNYGVTPEEIMNNGVEHEQHGTSLAKVS</sequence>
<name>A0ABY8HCM5_ENSAD</name>